<gene>
    <name evidence="2" type="ORF">ABII15_30665</name>
</gene>
<dbReference type="GO" id="GO:0005524">
    <property type="term" value="F:ATP binding"/>
    <property type="evidence" value="ECO:0007669"/>
    <property type="project" value="UniProtKB-KW"/>
</dbReference>
<dbReference type="Gene3D" id="3.60.40.10">
    <property type="entry name" value="PPM-type phosphatase domain"/>
    <property type="match status" value="1"/>
</dbReference>
<dbReference type="InterPro" id="IPR036457">
    <property type="entry name" value="PPM-type-like_dom_sf"/>
</dbReference>
<reference evidence="2" key="1">
    <citation type="submission" date="2024-06" db="EMBL/GenBank/DDBJ databases">
        <title>Streptomyces sp. strain HUAS MG91 genome sequences.</title>
        <authorList>
            <person name="Mo P."/>
        </authorList>
    </citation>
    <scope>NUCLEOTIDE SEQUENCE</scope>
    <source>
        <strain evidence="2">HUAS MG91</strain>
    </source>
</reference>
<dbReference type="Pfam" id="PF07228">
    <property type="entry name" value="SpoIIE"/>
    <property type="match status" value="1"/>
</dbReference>
<dbReference type="SUPFAM" id="SSF55874">
    <property type="entry name" value="ATPase domain of HSP90 chaperone/DNA topoisomerase II/histidine kinase"/>
    <property type="match status" value="1"/>
</dbReference>
<dbReference type="RefSeq" id="WP_353945512.1">
    <property type="nucleotide sequence ID" value="NZ_CP159534.1"/>
</dbReference>
<dbReference type="SUPFAM" id="SSF81606">
    <property type="entry name" value="PP2C-like"/>
    <property type="match status" value="1"/>
</dbReference>
<accession>A0AAU8J0M9</accession>
<dbReference type="Pfam" id="PF13581">
    <property type="entry name" value="HATPase_c_2"/>
    <property type="match status" value="1"/>
</dbReference>
<organism evidence="2">
    <name type="scientific">Streptomyces tabacisoli</name>
    <dbReference type="NCBI Taxonomy" id="3156398"/>
    <lineage>
        <taxon>Bacteria</taxon>
        <taxon>Bacillati</taxon>
        <taxon>Actinomycetota</taxon>
        <taxon>Actinomycetes</taxon>
        <taxon>Kitasatosporales</taxon>
        <taxon>Streptomycetaceae</taxon>
        <taxon>Streptomyces</taxon>
    </lineage>
</organism>
<dbReference type="CDD" id="cd16934">
    <property type="entry name" value="HATPase_RsbT-like"/>
    <property type="match status" value="1"/>
</dbReference>
<dbReference type="InterPro" id="IPR039248">
    <property type="entry name" value="Ptase_RsbX"/>
</dbReference>
<dbReference type="KEGG" id="stac:ABII15_30665"/>
<dbReference type="PANTHER" id="PTHR35801">
    <property type="entry name" value="PHOSPHOSERINE PHOSPHATASE RSBX"/>
    <property type="match status" value="1"/>
</dbReference>
<proteinExistence type="predicted"/>
<keyword evidence="2" id="KW-0067">ATP-binding</keyword>
<name>A0AAU8J0M9_9ACTN</name>
<dbReference type="EMBL" id="CP159534">
    <property type="protein sequence ID" value="XCJ74064.1"/>
    <property type="molecule type" value="Genomic_DNA"/>
</dbReference>
<feature type="domain" description="PPM-type phosphatase" evidence="1">
    <location>
        <begin position="172"/>
        <end position="352"/>
    </location>
</feature>
<sequence>MEPVNSASVTEPEDVVWLRAGDALAASARREAAALARRIGFTDRRVADVSLAVTEIATNLVRHAEDGAIALRPSRTGGRVEVECLCLDTGPGMADVAGAVRDGHSSTGTLGIGLGAIDRLADTFDVHSLPGRGTVLLARFRAERPVSTGEFHGPRPAAAGLTRPISGETVCGDTWAVRTAAPAGDDGPGSLTVLMCDGLGHGPLAARVSDRARQIFRETTAEHPRDVVALLHEGLRGTRGAALAVAQVDLRLGQVTLCGIGNISAFVVEHSRRSALLSHPGIVGMQMPTARTYTVDLPPGSALVMHSDGLHQRWSPTDLPGLLTRHPSVIAGQILNQAGLRRDDAGIVVVPAANR</sequence>
<keyword evidence="2" id="KW-0547">Nucleotide-binding</keyword>
<dbReference type="AlphaFoldDB" id="A0AAU8J0M9"/>
<dbReference type="InterPro" id="IPR001932">
    <property type="entry name" value="PPM-type_phosphatase-like_dom"/>
</dbReference>
<evidence type="ECO:0000259" key="1">
    <source>
        <dbReference type="SMART" id="SM00331"/>
    </source>
</evidence>
<dbReference type="InterPro" id="IPR003594">
    <property type="entry name" value="HATPase_dom"/>
</dbReference>
<dbReference type="PANTHER" id="PTHR35801:SF1">
    <property type="entry name" value="PHOSPHOSERINE PHOSPHATASE RSBX"/>
    <property type="match status" value="1"/>
</dbReference>
<dbReference type="SMART" id="SM00331">
    <property type="entry name" value="PP2C_SIG"/>
    <property type="match status" value="1"/>
</dbReference>
<evidence type="ECO:0000313" key="2">
    <source>
        <dbReference type="EMBL" id="XCJ74064.1"/>
    </source>
</evidence>
<dbReference type="InterPro" id="IPR036890">
    <property type="entry name" value="HATPase_C_sf"/>
</dbReference>
<protein>
    <submittedName>
        <fullName evidence="2">ATP-binding SpoIIE family protein phosphatase</fullName>
    </submittedName>
</protein>
<dbReference type="Gene3D" id="3.30.565.10">
    <property type="entry name" value="Histidine kinase-like ATPase, C-terminal domain"/>
    <property type="match status" value="1"/>
</dbReference>